<sequence length="48" mass="5515">MITYEETEELRRLARELNDLLSEGSVPQGLTELGYDQDAESFRGRRVA</sequence>
<accession>A0ABQ2VDC3</accession>
<gene>
    <name evidence="1" type="ORF">GCM10010211_49090</name>
</gene>
<dbReference type="Proteomes" id="UP000654471">
    <property type="component" value="Unassembled WGS sequence"/>
</dbReference>
<keyword evidence="2" id="KW-1185">Reference proteome</keyword>
<organism evidence="1 2">
    <name type="scientific">Streptomyces albospinus</name>
    <dbReference type="NCBI Taxonomy" id="285515"/>
    <lineage>
        <taxon>Bacteria</taxon>
        <taxon>Bacillati</taxon>
        <taxon>Actinomycetota</taxon>
        <taxon>Actinomycetes</taxon>
        <taxon>Kitasatosporales</taxon>
        <taxon>Streptomycetaceae</taxon>
        <taxon>Streptomyces</taxon>
    </lineage>
</organism>
<dbReference type="RefSeq" id="WP_159056490.1">
    <property type="nucleotide sequence ID" value="NZ_BMRP01000018.1"/>
</dbReference>
<dbReference type="EMBL" id="BMRP01000018">
    <property type="protein sequence ID" value="GGU77354.1"/>
    <property type="molecule type" value="Genomic_DNA"/>
</dbReference>
<protein>
    <submittedName>
        <fullName evidence="1">Uncharacterized protein</fullName>
    </submittedName>
</protein>
<reference evidence="2" key="1">
    <citation type="journal article" date="2019" name="Int. J. Syst. Evol. Microbiol.">
        <title>The Global Catalogue of Microorganisms (GCM) 10K type strain sequencing project: providing services to taxonomists for standard genome sequencing and annotation.</title>
        <authorList>
            <consortium name="The Broad Institute Genomics Platform"/>
            <consortium name="The Broad Institute Genome Sequencing Center for Infectious Disease"/>
            <person name="Wu L."/>
            <person name="Ma J."/>
        </authorList>
    </citation>
    <scope>NUCLEOTIDE SEQUENCE [LARGE SCALE GENOMIC DNA]</scope>
    <source>
        <strain evidence="2">JCM 3399</strain>
    </source>
</reference>
<evidence type="ECO:0000313" key="1">
    <source>
        <dbReference type="EMBL" id="GGU77354.1"/>
    </source>
</evidence>
<name>A0ABQ2VDC3_9ACTN</name>
<comment type="caution">
    <text evidence="1">The sequence shown here is derived from an EMBL/GenBank/DDBJ whole genome shotgun (WGS) entry which is preliminary data.</text>
</comment>
<evidence type="ECO:0000313" key="2">
    <source>
        <dbReference type="Proteomes" id="UP000654471"/>
    </source>
</evidence>
<proteinExistence type="predicted"/>